<protein>
    <recommendedName>
        <fullName evidence="3">dTTP/UTP pyrophosphatase</fullName>
        <shortName evidence="3">dTTPase/UTPase</shortName>
        <ecNumber evidence="3">3.6.1.9</ecNumber>
    </recommendedName>
    <alternativeName>
        <fullName evidence="3">Nucleoside triphosphate pyrophosphatase</fullName>
    </alternativeName>
    <alternativeName>
        <fullName evidence="3">Nucleotide pyrophosphatase</fullName>
        <shortName evidence="3">Nucleotide PPase</shortName>
    </alternativeName>
</protein>
<keyword evidence="3" id="KW-0546">Nucleotide metabolism</keyword>
<dbReference type="Proteomes" id="UP000823891">
    <property type="component" value="Unassembled WGS sequence"/>
</dbReference>
<dbReference type="SUPFAM" id="SSF52972">
    <property type="entry name" value="ITPase-like"/>
    <property type="match status" value="1"/>
</dbReference>
<keyword evidence="2 3" id="KW-0378">Hydrolase</keyword>
<dbReference type="HAMAP" id="MF_00528">
    <property type="entry name" value="Maf"/>
    <property type="match status" value="1"/>
</dbReference>
<proteinExistence type="inferred from homology"/>
<keyword evidence="3" id="KW-0963">Cytoplasm</keyword>
<dbReference type="GO" id="GO:0005737">
    <property type="term" value="C:cytoplasm"/>
    <property type="evidence" value="ECO:0007669"/>
    <property type="project" value="UniProtKB-SubCell"/>
</dbReference>
<comment type="cofactor">
    <cofactor evidence="1 3">
        <name>a divalent metal cation</name>
        <dbReference type="ChEBI" id="CHEBI:60240"/>
    </cofactor>
</comment>
<reference evidence="4" key="2">
    <citation type="submission" date="2021-04" db="EMBL/GenBank/DDBJ databases">
        <authorList>
            <person name="Gilroy R."/>
        </authorList>
    </citation>
    <scope>NUCLEOTIDE SEQUENCE</scope>
    <source>
        <strain evidence="4">USAMLcec2-132</strain>
    </source>
</reference>
<feature type="active site" description="Proton acceptor" evidence="3">
    <location>
        <position position="82"/>
    </location>
</feature>
<dbReference type="InterPro" id="IPR029001">
    <property type="entry name" value="ITPase-like_fam"/>
</dbReference>
<name>A0A9D2NDP7_9FIRM</name>
<dbReference type="NCBIfam" id="TIGR00172">
    <property type="entry name" value="maf"/>
    <property type="match status" value="1"/>
</dbReference>
<evidence type="ECO:0000256" key="3">
    <source>
        <dbReference type="HAMAP-Rule" id="MF_00528"/>
    </source>
</evidence>
<evidence type="ECO:0000313" key="5">
    <source>
        <dbReference type="Proteomes" id="UP000823891"/>
    </source>
</evidence>
<dbReference type="CDD" id="cd00555">
    <property type="entry name" value="Maf"/>
    <property type="match status" value="1"/>
</dbReference>
<dbReference type="GO" id="GO:0009117">
    <property type="term" value="P:nucleotide metabolic process"/>
    <property type="evidence" value="ECO:0007669"/>
    <property type="project" value="UniProtKB-KW"/>
</dbReference>
<dbReference type="InterPro" id="IPR003697">
    <property type="entry name" value="Maf-like"/>
</dbReference>
<comment type="subcellular location">
    <subcellularLocation>
        <location evidence="3">Cytoplasm</location>
    </subcellularLocation>
</comment>
<comment type="function">
    <text evidence="3">Nucleoside triphosphate pyrophosphatase that hydrolyzes dTTP and UTP. May have a dual role in cell division arrest and in preventing the incorporation of modified nucleotides into cellular nucleic acids.</text>
</comment>
<organism evidence="4 5">
    <name type="scientific">Candidatus Eisenbergiella merdavium</name>
    <dbReference type="NCBI Taxonomy" id="2838551"/>
    <lineage>
        <taxon>Bacteria</taxon>
        <taxon>Bacillati</taxon>
        <taxon>Bacillota</taxon>
        <taxon>Clostridia</taxon>
        <taxon>Lachnospirales</taxon>
        <taxon>Lachnospiraceae</taxon>
        <taxon>Eisenbergiella</taxon>
    </lineage>
</organism>
<feature type="site" description="Important for substrate specificity" evidence="3">
    <location>
        <position position="25"/>
    </location>
</feature>
<feature type="site" description="Important for substrate specificity" evidence="3">
    <location>
        <position position="83"/>
    </location>
</feature>
<comment type="caution">
    <text evidence="3">Lacks conserved residue(s) required for the propagation of feature annotation.</text>
</comment>
<reference evidence="4" key="1">
    <citation type="journal article" date="2021" name="PeerJ">
        <title>Extensive microbial diversity within the chicken gut microbiome revealed by metagenomics and culture.</title>
        <authorList>
            <person name="Gilroy R."/>
            <person name="Ravi A."/>
            <person name="Getino M."/>
            <person name="Pursley I."/>
            <person name="Horton D.L."/>
            <person name="Alikhan N.F."/>
            <person name="Baker D."/>
            <person name="Gharbi K."/>
            <person name="Hall N."/>
            <person name="Watson M."/>
            <person name="Adriaenssens E.M."/>
            <person name="Foster-Nyarko E."/>
            <person name="Jarju S."/>
            <person name="Secka A."/>
            <person name="Antonio M."/>
            <person name="Oren A."/>
            <person name="Chaudhuri R.R."/>
            <person name="La Ragione R."/>
            <person name="Hildebrand F."/>
            <person name="Pallen M.J."/>
        </authorList>
    </citation>
    <scope>NUCLEOTIDE SEQUENCE</scope>
    <source>
        <strain evidence="4">USAMLcec2-132</strain>
    </source>
</reference>
<dbReference type="EC" id="3.6.1.9" evidence="3"/>
<evidence type="ECO:0000256" key="1">
    <source>
        <dbReference type="ARBA" id="ARBA00001968"/>
    </source>
</evidence>
<feature type="site" description="Important for substrate specificity" evidence="3">
    <location>
        <position position="169"/>
    </location>
</feature>
<sequence>MWKKFERSGRQSLKHQIILASASPRRKELLSQIGLSFTVQAAKGEERCEARLPQKQVEELSLHKAQEIAREAGTDALVIGADTLVFFRGKPLGKPGDEEEAALMLKALQGQTHQVYTGVTLIWHRAGKQQQISFHERTDVTVYPMTDEEIRAYVKSGEPMDKAGAYGIQGLFARFIRRIEGDYNNVVGLPVGRLYQEMKAAELLD</sequence>
<dbReference type="Pfam" id="PF02545">
    <property type="entry name" value="Maf"/>
    <property type="match status" value="1"/>
</dbReference>
<dbReference type="PANTHER" id="PTHR43213:SF5">
    <property type="entry name" value="BIFUNCTIONAL DTTP_UTP PYROPHOSPHATASE_METHYLTRANSFERASE PROTEIN-RELATED"/>
    <property type="match status" value="1"/>
</dbReference>
<dbReference type="PANTHER" id="PTHR43213">
    <property type="entry name" value="BIFUNCTIONAL DTTP/UTP PYROPHOSPHATASE/METHYLTRANSFERASE PROTEIN-RELATED"/>
    <property type="match status" value="1"/>
</dbReference>
<dbReference type="Gene3D" id="3.90.950.10">
    <property type="match status" value="1"/>
</dbReference>
<comment type="similarity">
    <text evidence="3">Belongs to the Maf family. YhdE subfamily.</text>
</comment>
<dbReference type="GO" id="GO:0047429">
    <property type="term" value="F:nucleoside triphosphate diphosphatase activity"/>
    <property type="evidence" value="ECO:0007669"/>
    <property type="project" value="UniProtKB-EC"/>
</dbReference>
<comment type="catalytic activity">
    <reaction evidence="3">
        <text>dTTP + H2O = dTMP + diphosphate + H(+)</text>
        <dbReference type="Rhea" id="RHEA:28534"/>
        <dbReference type="ChEBI" id="CHEBI:15377"/>
        <dbReference type="ChEBI" id="CHEBI:15378"/>
        <dbReference type="ChEBI" id="CHEBI:33019"/>
        <dbReference type="ChEBI" id="CHEBI:37568"/>
        <dbReference type="ChEBI" id="CHEBI:63528"/>
        <dbReference type="EC" id="3.6.1.9"/>
    </reaction>
</comment>
<dbReference type="AlphaFoldDB" id="A0A9D2NDP7"/>
<dbReference type="EMBL" id="DWWS01000013">
    <property type="protein sequence ID" value="HJC22467.1"/>
    <property type="molecule type" value="Genomic_DNA"/>
</dbReference>
<evidence type="ECO:0000313" key="4">
    <source>
        <dbReference type="EMBL" id="HJC22467.1"/>
    </source>
</evidence>
<accession>A0A9D2NDP7</accession>
<dbReference type="PIRSF" id="PIRSF006305">
    <property type="entry name" value="Maf"/>
    <property type="match status" value="1"/>
</dbReference>
<comment type="catalytic activity">
    <reaction evidence="3">
        <text>UTP + H2O = UMP + diphosphate + H(+)</text>
        <dbReference type="Rhea" id="RHEA:29395"/>
        <dbReference type="ChEBI" id="CHEBI:15377"/>
        <dbReference type="ChEBI" id="CHEBI:15378"/>
        <dbReference type="ChEBI" id="CHEBI:33019"/>
        <dbReference type="ChEBI" id="CHEBI:46398"/>
        <dbReference type="ChEBI" id="CHEBI:57865"/>
        <dbReference type="EC" id="3.6.1.9"/>
    </reaction>
</comment>
<gene>
    <name evidence="4" type="primary">maf</name>
    <name evidence="4" type="ORF">H9761_02035</name>
</gene>
<comment type="caution">
    <text evidence="4">The sequence shown here is derived from an EMBL/GenBank/DDBJ whole genome shotgun (WGS) entry which is preliminary data.</text>
</comment>
<evidence type="ECO:0000256" key="2">
    <source>
        <dbReference type="ARBA" id="ARBA00022801"/>
    </source>
</evidence>